<dbReference type="PANTHER" id="PTHR34068">
    <property type="entry name" value="UPF0145 PROTEIN YBJQ"/>
    <property type="match status" value="1"/>
</dbReference>
<dbReference type="InterPro" id="IPR035439">
    <property type="entry name" value="UPF0145_dom_sf"/>
</dbReference>
<reference evidence="2" key="1">
    <citation type="submission" date="2018-06" db="EMBL/GenBank/DDBJ databases">
        <authorList>
            <person name="Zhirakovskaya E."/>
        </authorList>
    </citation>
    <scope>NUCLEOTIDE SEQUENCE</scope>
</reference>
<evidence type="ECO:0000256" key="1">
    <source>
        <dbReference type="ARBA" id="ARBA00010751"/>
    </source>
</evidence>
<dbReference type="AlphaFoldDB" id="A0A3B1BCC2"/>
<comment type="similarity">
    <text evidence="1">Belongs to the UPF0145 family.</text>
</comment>
<dbReference type="Gene3D" id="3.30.110.70">
    <property type="entry name" value="Hypothetical protein apc22750. Chain B"/>
    <property type="match status" value="1"/>
</dbReference>
<dbReference type="EMBL" id="UOFY01000023">
    <property type="protein sequence ID" value="VAX08030.1"/>
    <property type="molecule type" value="Genomic_DNA"/>
</dbReference>
<sequence>MIISNMEIIPGKRIRAHMGLVQGSTVRTKHFGRDIMASLKNIFGGELKGYTELLQEAREEAVRRMTEQAKAVGANAVINVRFSTSSVTQGAAELFAYGTAVVLE</sequence>
<dbReference type="Pfam" id="PF01906">
    <property type="entry name" value="YbjQ_1"/>
    <property type="match status" value="1"/>
</dbReference>
<dbReference type="InterPro" id="IPR002765">
    <property type="entry name" value="UPF0145_YbjQ-like"/>
</dbReference>
<dbReference type="SUPFAM" id="SSF117782">
    <property type="entry name" value="YbjQ-like"/>
    <property type="match status" value="1"/>
</dbReference>
<evidence type="ECO:0000313" key="2">
    <source>
        <dbReference type="EMBL" id="VAX08030.1"/>
    </source>
</evidence>
<protein>
    <submittedName>
        <fullName evidence="2">UPF0145 protein TM_0763</fullName>
    </submittedName>
</protein>
<name>A0A3B1BCC2_9ZZZZ</name>
<gene>
    <name evidence="2" type="ORF">MNBD_GAMMA25-2307</name>
</gene>
<accession>A0A3B1BCC2</accession>
<dbReference type="HAMAP" id="MF_00338">
    <property type="entry name" value="UPF0145"/>
    <property type="match status" value="1"/>
</dbReference>
<proteinExistence type="inferred from homology"/>
<dbReference type="PANTHER" id="PTHR34068:SF2">
    <property type="entry name" value="UPF0145 PROTEIN SCO3412"/>
    <property type="match status" value="1"/>
</dbReference>
<organism evidence="2">
    <name type="scientific">hydrothermal vent metagenome</name>
    <dbReference type="NCBI Taxonomy" id="652676"/>
    <lineage>
        <taxon>unclassified sequences</taxon>
        <taxon>metagenomes</taxon>
        <taxon>ecological metagenomes</taxon>
    </lineage>
</organism>